<feature type="domain" description="SWIM-type" evidence="7">
    <location>
        <begin position="545"/>
        <end position="581"/>
    </location>
</feature>
<protein>
    <recommendedName>
        <fullName evidence="6">Protein FAR1-RELATED SEQUENCE</fullName>
    </recommendedName>
</protein>
<keyword evidence="6" id="KW-0539">Nucleus</keyword>
<dbReference type="AlphaFoldDB" id="A0A834Z4A3"/>
<organism evidence="8 9">
    <name type="scientific">Tetracentron sinense</name>
    <name type="common">Spur-leaf</name>
    <dbReference type="NCBI Taxonomy" id="13715"/>
    <lineage>
        <taxon>Eukaryota</taxon>
        <taxon>Viridiplantae</taxon>
        <taxon>Streptophyta</taxon>
        <taxon>Embryophyta</taxon>
        <taxon>Tracheophyta</taxon>
        <taxon>Spermatophyta</taxon>
        <taxon>Magnoliopsida</taxon>
        <taxon>Trochodendrales</taxon>
        <taxon>Trochodendraceae</taxon>
        <taxon>Tetracentron</taxon>
    </lineage>
</organism>
<dbReference type="InterPro" id="IPR018289">
    <property type="entry name" value="MULE_transposase_dom"/>
</dbReference>
<proteinExistence type="inferred from homology"/>
<comment type="similarity">
    <text evidence="1 6">Belongs to the FHY3/FAR1 family.</text>
</comment>
<dbReference type="GO" id="GO:0008270">
    <property type="term" value="F:zinc ion binding"/>
    <property type="evidence" value="ECO:0007669"/>
    <property type="project" value="UniProtKB-UniRule"/>
</dbReference>
<comment type="subcellular location">
    <subcellularLocation>
        <location evidence="6">Nucleus</location>
    </subcellularLocation>
</comment>
<evidence type="ECO:0000313" key="9">
    <source>
        <dbReference type="Proteomes" id="UP000655225"/>
    </source>
</evidence>
<dbReference type="Pfam" id="PF04434">
    <property type="entry name" value="SWIM"/>
    <property type="match status" value="1"/>
</dbReference>
<gene>
    <name evidence="8" type="ORF">HHK36_017368</name>
</gene>
<evidence type="ECO:0000256" key="2">
    <source>
        <dbReference type="ARBA" id="ARBA00022723"/>
    </source>
</evidence>
<dbReference type="OMA" id="LYEDRTH"/>
<dbReference type="PANTHER" id="PTHR31669">
    <property type="entry name" value="PROTEIN FAR1-RELATED SEQUENCE 10-RELATED"/>
    <property type="match status" value="1"/>
</dbReference>
<keyword evidence="4 6" id="KW-0862">Zinc</keyword>
<dbReference type="InterPro" id="IPR006564">
    <property type="entry name" value="Znf_PMZ"/>
</dbReference>
<reference evidence="8 9" key="1">
    <citation type="submission" date="2020-04" db="EMBL/GenBank/DDBJ databases">
        <title>Plant Genome Project.</title>
        <authorList>
            <person name="Zhang R.-G."/>
        </authorList>
    </citation>
    <scope>NUCLEOTIDE SEQUENCE [LARGE SCALE GENOMIC DNA]</scope>
    <source>
        <strain evidence="8">YNK0</strain>
        <tissue evidence="8">Leaf</tissue>
    </source>
</reference>
<evidence type="ECO:0000256" key="3">
    <source>
        <dbReference type="ARBA" id="ARBA00022771"/>
    </source>
</evidence>
<comment type="caution">
    <text evidence="8">The sequence shown here is derived from an EMBL/GenBank/DDBJ whole genome shotgun (WGS) entry which is preliminary data.</text>
</comment>
<dbReference type="GO" id="GO:0005634">
    <property type="term" value="C:nucleus"/>
    <property type="evidence" value="ECO:0007669"/>
    <property type="project" value="UniProtKB-SubCell"/>
</dbReference>
<dbReference type="Proteomes" id="UP000655225">
    <property type="component" value="Unassembled WGS sequence"/>
</dbReference>
<dbReference type="PROSITE" id="PS50966">
    <property type="entry name" value="ZF_SWIM"/>
    <property type="match status" value="1"/>
</dbReference>
<evidence type="ECO:0000256" key="1">
    <source>
        <dbReference type="ARBA" id="ARBA00005889"/>
    </source>
</evidence>
<keyword evidence="2 6" id="KW-0479">Metal-binding</keyword>
<keyword evidence="3 5" id="KW-0863">Zinc-finger</keyword>
<evidence type="ECO:0000259" key="7">
    <source>
        <dbReference type="PROSITE" id="PS50966"/>
    </source>
</evidence>
<comment type="function">
    <text evidence="6">Putative transcription activator involved in regulating light control of development.</text>
</comment>
<dbReference type="InterPro" id="IPR031052">
    <property type="entry name" value="FHY3/FAR1"/>
</dbReference>
<evidence type="ECO:0000256" key="5">
    <source>
        <dbReference type="PROSITE-ProRule" id="PRU00325"/>
    </source>
</evidence>
<dbReference type="GO" id="GO:0006355">
    <property type="term" value="P:regulation of DNA-templated transcription"/>
    <property type="evidence" value="ECO:0007669"/>
    <property type="project" value="UniProtKB-UniRule"/>
</dbReference>
<dbReference type="PANTHER" id="PTHR31669:SF21">
    <property type="entry name" value="PROTEIN FAR-RED IMPAIRED RESPONSE 1"/>
    <property type="match status" value="1"/>
</dbReference>
<evidence type="ECO:0000256" key="6">
    <source>
        <dbReference type="RuleBase" id="RU367018"/>
    </source>
</evidence>
<accession>A0A834Z4A3</accession>
<dbReference type="SMART" id="SM00575">
    <property type="entry name" value="ZnF_PMZ"/>
    <property type="match status" value="1"/>
</dbReference>
<dbReference type="InterPro" id="IPR007527">
    <property type="entry name" value="Znf_SWIM"/>
</dbReference>
<evidence type="ECO:0000313" key="8">
    <source>
        <dbReference type="EMBL" id="KAF8398441.1"/>
    </source>
</evidence>
<dbReference type="OrthoDB" id="742364at2759"/>
<dbReference type="EMBL" id="JABCRI010000011">
    <property type="protein sequence ID" value="KAF8398441.1"/>
    <property type="molecule type" value="Genomic_DNA"/>
</dbReference>
<dbReference type="Pfam" id="PF03101">
    <property type="entry name" value="FAR1"/>
    <property type="match status" value="1"/>
</dbReference>
<dbReference type="InterPro" id="IPR004330">
    <property type="entry name" value="FAR1_DNA_bnd_dom"/>
</dbReference>
<keyword evidence="9" id="KW-1185">Reference proteome</keyword>
<dbReference type="Pfam" id="PF10551">
    <property type="entry name" value="MULE"/>
    <property type="match status" value="1"/>
</dbReference>
<name>A0A834Z4A3_TETSI</name>
<evidence type="ECO:0000256" key="4">
    <source>
        <dbReference type="ARBA" id="ARBA00022833"/>
    </source>
</evidence>
<sequence>MGVDLELCPREHGIEDVGPNVMAEGEDEMDLSSPTTAVDSFAIMGDTNLKPRKGMVFESNEAAYSFYKEYAKSEGFGTAKLSSRRSRRSKEFIDAKFTCARYGRKHESADVIKPRPSPKIGCNASMHVKRRDDGKWFVYSFIKDHNHELLPAQAHFFRSHKSINPINKNEVRVRTSKISTVMPNIFSGYQNFGCLENYIRNQFDKGRSLALEEGDAQVMLEHFMHMQEENPKFVYSVDLNEEQCLRNAFWIDAKGRNDHINFGDVVTFDTTYITYKYKIPFASFIGVNHHFQPTLLGCALIADETTPTFVWLMRTWLRAMGGRAPRMILTDQDKAMKAAVAEVFPKARHCFCLWHILEKIPQKLDHVIKQHESFMTKFNKCIYSSWTDEQFEKRWWKMVDRFELKDDEWIQSLYEDREKWVPTYIRDVCFAGMSTSQRSESINSFLDIYVHRETTLKEFVEQYKVVLQDRYEEEAKADFDGWHERPELMSPSPFEKQMLTVYTHEIFKKFQVEVLGAAACHLKKEMEDETTITFRVKDFEKNREFIVAWSEKKSDISCLCRSFEYKGFLCRHAIIVLQISGVFSIPSHYILKRWTKDAKSRHTINQRSDEMQSRVQRYNDLCRRAIILGEEGSLSQDSYDVAFCAIEKALRQCVSVNNSIKSGAKPSKSARVNKSIKSAARRRKLHGVHDIVGENQANSTTSILKALYPQLIKTKGAPSRVDAGIEKTSYKNNANKKRKLHSESKVKSVAVQDSLQQMEQLSSSAPTIDDLYGSQQNVQGMMGQLNSVAPNAYYGTRQSRHGLVWQ</sequence>